<name>A0AAV8ZAI0_9CUCU</name>
<keyword evidence="2" id="KW-1185">Reference proteome</keyword>
<evidence type="ECO:0000313" key="1">
    <source>
        <dbReference type="EMBL" id="KAJ8960335.1"/>
    </source>
</evidence>
<organism evidence="1 2">
    <name type="scientific">Aromia moschata</name>
    <dbReference type="NCBI Taxonomy" id="1265417"/>
    <lineage>
        <taxon>Eukaryota</taxon>
        <taxon>Metazoa</taxon>
        <taxon>Ecdysozoa</taxon>
        <taxon>Arthropoda</taxon>
        <taxon>Hexapoda</taxon>
        <taxon>Insecta</taxon>
        <taxon>Pterygota</taxon>
        <taxon>Neoptera</taxon>
        <taxon>Endopterygota</taxon>
        <taxon>Coleoptera</taxon>
        <taxon>Polyphaga</taxon>
        <taxon>Cucujiformia</taxon>
        <taxon>Chrysomeloidea</taxon>
        <taxon>Cerambycidae</taxon>
        <taxon>Cerambycinae</taxon>
        <taxon>Callichromatini</taxon>
        <taxon>Aromia</taxon>
    </lineage>
</organism>
<accession>A0AAV8ZAI0</accession>
<reference evidence="1" key="1">
    <citation type="journal article" date="2023" name="Insect Mol. Biol.">
        <title>Genome sequencing provides insights into the evolution of gene families encoding plant cell wall-degrading enzymes in longhorned beetles.</title>
        <authorList>
            <person name="Shin N.R."/>
            <person name="Okamura Y."/>
            <person name="Kirsch R."/>
            <person name="Pauchet Y."/>
        </authorList>
    </citation>
    <scope>NUCLEOTIDE SEQUENCE</scope>
    <source>
        <strain evidence="1">AMC_N1</strain>
    </source>
</reference>
<dbReference type="EMBL" id="JAPWTK010000009">
    <property type="protein sequence ID" value="KAJ8960335.1"/>
    <property type="molecule type" value="Genomic_DNA"/>
</dbReference>
<gene>
    <name evidence="1" type="ORF">NQ318_004070</name>
</gene>
<evidence type="ECO:0000313" key="2">
    <source>
        <dbReference type="Proteomes" id="UP001162162"/>
    </source>
</evidence>
<proteinExistence type="predicted"/>
<comment type="caution">
    <text evidence="1">The sequence shown here is derived from an EMBL/GenBank/DDBJ whole genome shotgun (WGS) entry which is preliminary data.</text>
</comment>
<dbReference type="AlphaFoldDB" id="A0AAV8ZAI0"/>
<sequence length="185" mass="20640">MNVFARFCMNRSTYAVCAKMIPKLLTPEQNKSRMNICANILKNIDTDPGLLDTVLIFFWRNFMDTIEKLNFKNISLSNFSVANSISYEERCTEWRFRPKRVNNSKDFSITINGPSTRKRNDMRQMVLTEATKNGSLVESDKSKGSSASVVSTKNTPLLLTALDVVPTLPSSGGALSGLMGSGRVR</sequence>
<dbReference type="Proteomes" id="UP001162162">
    <property type="component" value="Unassembled WGS sequence"/>
</dbReference>
<protein>
    <submittedName>
        <fullName evidence="1">Uncharacterized protein</fullName>
    </submittedName>
</protein>